<dbReference type="EMBL" id="JADHOK010000013">
    <property type="protein sequence ID" value="MBL6761453.1"/>
    <property type="molecule type" value="Genomic_DNA"/>
</dbReference>
<dbReference type="Gene3D" id="3.40.50.720">
    <property type="entry name" value="NAD(P)-binding Rossmann-like Domain"/>
    <property type="match status" value="1"/>
</dbReference>
<evidence type="ECO:0000313" key="2">
    <source>
        <dbReference type="Proteomes" id="UP000785783"/>
    </source>
</evidence>
<name>A0A937HJM5_9PROT</name>
<dbReference type="AlphaFoldDB" id="A0A937HJM5"/>
<dbReference type="Proteomes" id="UP000785783">
    <property type="component" value="Unassembled WGS sequence"/>
</dbReference>
<dbReference type="GO" id="GO:0005737">
    <property type="term" value="C:cytoplasm"/>
    <property type="evidence" value="ECO:0007669"/>
    <property type="project" value="TreeGrafter"/>
</dbReference>
<organism evidence="1 2">
    <name type="scientific">PS1 clade bacterium</name>
    <dbReference type="NCBI Taxonomy" id="2175152"/>
    <lineage>
        <taxon>Bacteria</taxon>
        <taxon>Pseudomonadati</taxon>
        <taxon>Pseudomonadota</taxon>
        <taxon>Alphaproteobacteria</taxon>
        <taxon>PS1 clade</taxon>
    </lineage>
</organism>
<dbReference type="SUPFAM" id="SSF51735">
    <property type="entry name" value="NAD(P)-binding Rossmann-fold domains"/>
    <property type="match status" value="1"/>
</dbReference>
<proteinExistence type="predicted"/>
<dbReference type="InterPro" id="IPR036291">
    <property type="entry name" value="NAD(P)-bd_dom_sf"/>
</dbReference>
<gene>
    <name evidence="1" type="ORF">ISQ19_02020</name>
</gene>
<dbReference type="InterPro" id="IPR051468">
    <property type="entry name" value="Fungal_SecMetab_SDRs"/>
</dbReference>
<dbReference type="GO" id="GO:0016491">
    <property type="term" value="F:oxidoreductase activity"/>
    <property type="evidence" value="ECO:0007669"/>
    <property type="project" value="TreeGrafter"/>
</dbReference>
<sequence>MTQLLASFPDDFRALVFGARGGLGAAFAEALSGRCTVTGLTRADIDITDEGALASLAEAEKAVGPLHLVINATGLLHDDEVQPEKAMKQISAAAMARVLAVNAIGPALIGKYFLPLLARQEKAVMAHLSARVGSISDNRLGGWTSYRAAKAAQNMIVKNAAIETARRDRQKIIVGLHPGTVDSALSAPFQGNVAEGKLFTPPQAAGYLLNVIDGLTPADSGKVFAWDGAEVPA</sequence>
<protein>
    <submittedName>
        <fullName evidence="1">SDR family NAD(P)-dependent oxidoreductase</fullName>
    </submittedName>
</protein>
<accession>A0A937HJM5</accession>
<comment type="caution">
    <text evidence="1">The sequence shown here is derived from an EMBL/GenBank/DDBJ whole genome shotgun (WGS) entry which is preliminary data.</text>
</comment>
<reference evidence="1" key="1">
    <citation type="submission" date="2020-10" db="EMBL/GenBank/DDBJ databases">
        <title>Microbiome of the Black Sea water column analyzed by genome centric metagenomics.</title>
        <authorList>
            <person name="Cabello-Yeves P.J."/>
            <person name="Callieri C."/>
            <person name="Picazo A."/>
            <person name="Mehrshad M."/>
            <person name="Haro-Moreno J.M."/>
            <person name="Roda-Garcia J."/>
            <person name="Dzembekova N."/>
            <person name="Slabakova V."/>
            <person name="Slabakova N."/>
            <person name="Moncheva S."/>
            <person name="Rodriguez-Valera F."/>
        </authorList>
    </citation>
    <scope>NUCLEOTIDE SEQUENCE</scope>
    <source>
        <strain evidence="1">BS307-5m-G5</strain>
    </source>
</reference>
<dbReference type="PANTHER" id="PTHR43544">
    <property type="entry name" value="SHORT-CHAIN DEHYDROGENASE/REDUCTASE"/>
    <property type="match status" value="1"/>
</dbReference>
<dbReference type="PRINTS" id="PR00081">
    <property type="entry name" value="GDHRDH"/>
</dbReference>
<dbReference type="InterPro" id="IPR002347">
    <property type="entry name" value="SDR_fam"/>
</dbReference>
<dbReference type="Pfam" id="PF00106">
    <property type="entry name" value="adh_short"/>
    <property type="match status" value="1"/>
</dbReference>
<dbReference type="PANTHER" id="PTHR43544:SF12">
    <property type="entry name" value="NAD(P)-BINDING ROSSMANN-FOLD SUPERFAMILY PROTEIN"/>
    <property type="match status" value="1"/>
</dbReference>
<evidence type="ECO:0000313" key="1">
    <source>
        <dbReference type="EMBL" id="MBL6761453.1"/>
    </source>
</evidence>